<dbReference type="PROSITE" id="PS51186">
    <property type="entry name" value="GNAT"/>
    <property type="match status" value="1"/>
</dbReference>
<dbReference type="Proteomes" id="UP000283374">
    <property type="component" value="Unassembled WGS sequence"/>
</dbReference>
<name>A0A413RJK2_9CELL</name>
<dbReference type="GO" id="GO:0016747">
    <property type="term" value="F:acyltransferase activity, transferring groups other than amino-acyl groups"/>
    <property type="evidence" value="ECO:0007669"/>
    <property type="project" value="InterPro"/>
</dbReference>
<protein>
    <submittedName>
        <fullName evidence="2">N-acetyltransferase</fullName>
    </submittedName>
</protein>
<keyword evidence="2" id="KW-0808">Transferase</keyword>
<accession>A0A413RJK2</accession>
<dbReference type="InterPro" id="IPR000182">
    <property type="entry name" value="GNAT_dom"/>
</dbReference>
<dbReference type="CDD" id="cd04301">
    <property type="entry name" value="NAT_SF"/>
    <property type="match status" value="1"/>
</dbReference>
<sequence length="167" mass="17837">MLIRPERPDDVDAIDRLTIAAFEPQWFSDGSEAPILRALRASGELTISLVAEDDGDVIGHVAFSPVTIDGSHDGWFGLGPISVRLDRQRQGVGRALVAEGLRRLRDRGARGCALIGDPDIYGRMGFTGDGSLTHGELDPSAVQHVAFSGPSPRGEVHFAPAFDDAGH</sequence>
<dbReference type="RefSeq" id="WP_118767839.1">
    <property type="nucleotide sequence ID" value="NZ_QWKP01000210.1"/>
</dbReference>
<dbReference type="OrthoDB" id="9797178at2"/>
<proteinExistence type="predicted"/>
<dbReference type="SUPFAM" id="SSF55729">
    <property type="entry name" value="Acyl-CoA N-acyltransferases (Nat)"/>
    <property type="match status" value="1"/>
</dbReference>
<evidence type="ECO:0000259" key="1">
    <source>
        <dbReference type="PROSITE" id="PS51186"/>
    </source>
</evidence>
<dbReference type="EMBL" id="QWKP01000210">
    <property type="protein sequence ID" value="RHA38815.1"/>
    <property type="molecule type" value="Genomic_DNA"/>
</dbReference>
<dbReference type="Gene3D" id="3.40.630.30">
    <property type="match status" value="1"/>
</dbReference>
<feature type="domain" description="N-acetyltransferase" evidence="1">
    <location>
        <begin position="1"/>
        <end position="152"/>
    </location>
</feature>
<dbReference type="AlphaFoldDB" id="A0A413RJK2"/>
<dbReference type="InterPro" id="IPR016181">
    <property type="entry name" value="Acyl_CoA_acyltransferase"/>
</dbReference>
<dbReference type="PANTHER" id="PTHR43617">
    <property type="entry name" value="L-AMINO ACID N-ACETYLTRANSFERASE"/>
    <property type="match status" value="1"/>
</dbReference>
<dbReference type="InterPro" id="IPR050276">
    <property type="entry name" value="MshD_Acetyltransferase"/>
</dbReference>
<evidence type="ECO:0000313" key="2">
    <source>
        <dbReference type="EMBL" id="RHA38815.1"/>
    </source>
</evidence>
<dbReference type="Pfam" id="PF00583">
    <property type="entry name" value="Acetyltransf_1"/>
    <property type="match status" value="1"/>
</dbReference>
<comment type="caution">
    <text evidence="2">The sequence shown here is derived from an EMBL/GenBank/DDBJ whole genome shotgun (WGS) entry which is preliminary data.</text>
</comment>
<evidence type="ECO:0000313" key="3">
    <source>
        <dbReference type="Proteomes" id="UP000283374"/>
    </source>
</evidence>
<organism evidence="2 3">
    <name type="scientific">Cellulomonas rhizosphaerae</name>
    <dbReference type="NCBI Taxonomy" id="2293719"/>
    <lineage>
        <taxon>Bacteria</taxon>
        <taxon>Bacillati</taxon>
        <taxon>Actinomycetota</taxon>
        <taxon>Actinomycetes</taxon>
        <taxon>Micrococcales</taxon>
        <taxon>Cellulomonadaceae</taxon>
        <taxon>Cellulomonas</taxon>
    </lineage>
</organism>
<reference evidence="2 3" key="1">
    <citation type="submission" date="2018-08" db="EMBL/GenBank/DDBJ databases">
        <title>Cellulomonas rhizosphaerae sp. nov., a novel actinomycete isolated from soil.</title>
        <authorList>
            <person name="Tian Y."/>
        </authorList>
    </citation>
    <scope>NUCLEOTIDE SEQUENCE [LARGE SCALE GENOMIC DNA]</scope>
    <source>
        <strain evidence="2 3">NEAU-TCZ24</strain>
    </source>
</reference>
<keyword evidence="3" id="KW-1185">Reference proteome</keyword>
<gene>
    <name evidence="2" type="ORF">D1825_13050</name>
</gene>
<dbReference type="PANTHER" id="PTHR43617:SF2">
    <property type="entry name" value="UPF0039 PROTEIN SLL0451"/>
    <property type="match status" value="1"/>
</dbReference>